<accession>A0A2H0RLH3</accession>
<feature type="domain" description="PEGA" evidence="1">
    <location>
        <begin position="44"/>
        <end position="107"/>
    </location>
</feature>
<dbReference type="Pfam" id="PF08308">
    <property type="entry name" value="PEGA"/>
    <property type="match status" value="1"/>
</dbReference>
<dbReference type="InterPro" id="IPR011044">
    <property type="entry name" value="Quino_amine_DH_bsu"/>
</dbReference>
<organism evidence="2 3">
    <name type="scientific">Candidatus Uhrbacteria bacterium CG10_big_fil_rev_8_21_14_0_10_50_16</name>
    <dbReference type="NCBI Taxonomy" id="1975039"/>
    <lineage>
        <taxon>Bacteria</taxon>
        <taxon>Candidatus Uhriibacteriota</taxon>
    </lineage>
</organism>
<name>A0A2H0RLH3_9BACT</name>
<dbReference type="InterPro" id="IPR013229">
    <property type="entry name" value="PEGA"/>
</dbReference>
<evidence type="ECO:0000259" key="1">
    <source>
        <dbReference type="Pfam" id="PF08308"/>
    </source>
</evidence>
<sequence length="384" mass="43615">MNNRRIQQVIFALFIALFFVSAPLVVLYTAGYRWSPQQGVIRTGTLFVATTPKNATVNLGGKPYKDKTPTIIKTLKPAEYLIELALPGHLSWEKRLSIKEGETTFIDNVILFLDTNPQLVIQEDMQTIAWSATGAHVAWADHQAGWTEVWISTLAKPASRLVYRVERDEHLALSWIDSETLEIKQTAGNHYVTSTGQLVSQVSHTRVTFQKNTDSVDLLVNGTVLARLPFGTYTVLDERGPYILVQDTAHHRISLLTTADTQQPLLLQEDALFVDWVRQDALAFATEFSISIYEPARHQTTLITRISERIHNVIWHPDGGYLFYATDTELRAIELDDRDNRRVTTLVTMKHIYTFFAHPQGNILYFVGNDGIDTGLYQRLLFKK</sequence>
<dbReference type="SUPFAM" id="SSF50969">
    <property type="entry name" value="YVTN repeat-like/Quinoprotein amine dehydrogenase"/>
    <property type="match status" value="1"/>
</dbReference>
<proteinExistence type="predicted"/>
<evidence type="ECO:0000313" key="3">
    <source>
        <dbReference type="Proteomes" id="UP000230084"/>
    </source>
</evidence>
<dbReference type="Proteomes" id="UP000230084">
    <property type="component" value="Unassembled WGS sequence"/>
</dbReference>
<comment type="caution">
    <text evidence="2">The sequence shown here is derived from an EMBL/GenBank/DDBJ whole genome shotgun (WGS) entry which is preliminary data.</text>
</comment>
<evidence type="ECO:0000313" key="2">
    <source>
        <dbReference type="EMBL" id="PIR47392.1"/>
    </source>
</evidence>
<gene>
    <name evidence="2" type="ORF">COV06_03880</name>
</gene>
<reference evidence="2 3" key="1">
    <citation type="submission" date="2017-09" db="EMBL/GenBank/DDBJ databases">
        <title>Depth-based differentiation of microbial function through sediment-hosted aquifers and enrichment of novel symbionts in the deep terrestrial subsurface.</title>
        <authorList>
            <person name="Probst A.J."/>
            <person name="Ladd B."/>
            <person name="Jarett J.K."/>
            <person name="Geller-Mcgrath D.E."/>
            <person name="Sieber C.M."/>
            <person name="Emerson J.B."/>
            <person name="Anantharaman K."/>
            <person name="Thomas B.C."/>
            <person name="Malmstrom R."/>
            <person name="Stieglmeier M."/>
            <person name="Klingl A."/>
            <person name="Woyke T."/>
            <person name="Ryan C.M."/>
            <person name="Banfield J.F."/>
        </authorList>
    </citation>
    <scope>NUCLEOTIDE SEQUENCE [LARGE SCALE GENOMIC DNA]</scope>
    <source>
        <strain evidence="2">CG10_big_fil_rev_8_21_14_0_10_50_16</strain>
    </source>
</reference>
<protein>
    <recommendedName>
        <fullName evidence="1">PEGA domain-containing protein</fullName>
    </recommendedName>
</protein>
<dbReference type="EMBL" id="PCYM01000007">
    <property type="protein sequence ID" value="PIR47392.1"/>
    <property type="molecule type" value="Genomic_DNA"/>
</dbReference>
<dbReference type="AlphaFoldDB" id="A0A2H0RLH3"/>